<evidence type="ECO:0000313" key="3">
    <source>
        <dbReference type="EMBL" id="EPT00659.1"/>
    </source>
</evidence>
<dbReference type="Proteomes" id="UP000015241">
    <property type="component" value="Unassembled WGS sequence"/>
</dbReference>
<dbReference type="HOGENOM" id="CLU_1415194_0_0_1"/>
<feature type="region of interest" description="Disordered" evidence="1">
    <location>
        <begin position="94"/>
        <end position="114"/>
    </location>
</feature>
<accession>S8EBK6</accession>
<dbReference type="AlphaFoldDB" id="S8EBK6"/>
<keyword evidence="2" id="KW-0732">Signal</keyword>
<gene>
    <name evidence="3" type="ORF">FOMPIDRAFT_1023624</name>
</gene>
<keyword evidence="4" id="KW-1185">Reference proteome</keyword>
<feature type="signal peptide" evidence="2">
    <location>
        <begin position="1"/>
        <end position="21"/>
    </location>
</feature>
<protein>
    <submittedName>
        <fullName evidence="3">Uncharacterized protein</fullName>
    </submittedName>
</protein>
<evidence type="ECO:0000313" key="4">
    <source>
        <dbReference type="Proteomes" id="UP000015241"/>
    </source>
</evidence>
<sequence length="192" mass="21572">MRLSNVLTWALLVATASLVTAHPVDSLSNLFASRADADASLLACDPARLDLLAREYLSVALFARMAAPERGQFKTDADYGRAWRAWHRRSGKLGNSIQRTAQQHDPGAKPEPEQFASNAEYDKAWRQWNRKTGKLSEMLQKTTAKHYGKMEKEQNRLIQKSAKKAARAATVAKWLGRGKGKAKREVLYVFDE</sequence>
<name>S8EBK6_FOMSC</name>
<feature type="chain" id="PRO_5004562890" evidence="2">
    <location>
        <begin position="22"/>
        <end position="192"/>
    </location>
</feature>
<feature type="compositionally biased region" description="Polar residues" evidence="1">
    <location>
        <begin position="94"/>
        <end position="103"/>
    </location>
</feature>
<organism evidence="3 4">
    <name type="scientific">Fomitopsis schrenkii</name>
    <name type="common">Brown rot fungus</name>
    <dbReference type="NCBI Taxonomy" id="2126942"/>
    <lineage>
        <taxon>Eukaryota</taxon>
        <taxon>Fungi</taxon>
        <taxon>Dikarya</taxon>
        <taxon>Basidiomycota</taxon>
        <taxon>Agaricomycotina</taxon>
        <taxon>Agaricomycetes</taxon>
        <taxon>Polyporales</taxon>
        <taxon>Fomitopsis</taxon>
    </lineage>
</organism>
<dbReference type="EMBL" id="KE504147">
    <property type="protein sequence ID" value="EPT00659.1"/>
    <property type="molecule type" value="Genomic_DNA"/>
</dbReference>
<dbReference type="InParanoid" id="S8EBK6"/>
<proteinExistence type="predicted"/>
<evidence type="ECO:0000256" key="1">
    <source>
        <dbReference type="SAM" id="MobiDB-lite"/>
    </source>
</evidence>
<evidence type="ECO:0000256" key="2">
    <source>
        <dbReference type="SAM" id="SignalP"/>
    </source>
</evidence>
<reference evidence="3 4" key="1">
    <citation type="journal article" date="2012" name="Science">
        <title>The Paleozoic origin of enzymatic lignin decomposition reconstructed from 31 fungal genomes.</title>
        <authorList>
            <person name="Floudas D."/>
            <person name="Binder M."/>
            <person name="Riley R."/>
            <person name="Barry K."/>
            <person name="Blanchette R.A."/>
            <person name="Henrissat B."/>
            <person name="Martinez A.T."/>
            <person name="Otillar R."/>
            <person name="Spatafora J.W."/>
            <person name="Yadav J.S."/>
            <person name="Aerts A."/>
            <person name="Benoit I."/>
            <person name="Boyd A."/>
            <person name="Carlson A."/>
            <person name="Copeland A."/>
            <person name="Coutinho P.M."/>
            <person name="de Vries R.P."/>
            <person name="Ferreira P."/>
            <person name="Findley K."/>
            <person name="Foster B."/>
            <person name="Gaskell J."/>
            <person name="Glotzer D."/>
            <person name="Gorecki P."/>
            <person name="Heitman J."/>
            <person name="Hesse C."/>
            <person name="Hori C."/>
            <person name="Igarashi K."/>
            <person name="Jurgens J.A."/>
            <person name="Kallen N."/>
            <person name="Kersten P."/>
            <person name="Kohler A."/>
            <person name="Kuees U."/>
            <person name="Kumar T.K.A."/>
            <person name="Kuo A."/>
            <person name="LaButti K."/>
            <person name="Larrondo L.F."/>
            <person name="Lindquist E."/>
            <person name="Ling A."/>
            <person name="Lombard V."/>
            <person name="Lucas S."/>
            <person name="Lundell T."/>
            <person name="Martin R."/>
            <person name="McLaughlin D.J."/>
            <person name="Morgenstern I."/>
            <person name="Morin E."/>
            <person name="Murat C."/>
            <person name="Nagy L.G."/>
            <person name="Nolan M."/>
            <person name="Ohm R.A."/>
            <person name="Patyshakuliyeva A."/>
            <person name="Rokas A."/>
            <person name="Ruiz-Duenas F.J."/>
            <person name="Sabat G."/>
            <person name="Salamov A."/>
            <person name="Samejima M."/>
            <person name="Schmutz J."/>
            <person name="Slot J.C."/>
            <person name="St John F."/>
            <person name="Stenlid J."/>
            <person name="Sun H."/>
            <person name="Sun S."/>
            <person name="Syed K."/>
            <person name="Tsang A."/>
            <person name="Wiebenga A."/>
            <person name="Young D."/>
            <person name="Pisabarro A."/>
            <person name="Eastwood D.C."/>
            <person name="Martin F."/>
            <person name="Cullen D."/>
            <person name="Grigoriev I.V."/>
            <person name="Hibbett D.S."/>
        </authorList>
    </citation>
    <scope>NUCLEOTIDE SEQUENCE</scope>
    <source>
        <strain evidence="4">FP-58527</strain>
    </source>
</reference>